<sequence length="611" mass="66784">MDPNGTFARSFDESLIRELPHLRIAPLREPVSSRSLRIPLTLEPNASGTWDSNSASKASGPAGILPPRNEPSGTAIEGTNTTRLKNDLAPESLLEAPPRPILPAFVNLRALERFPYSSFDDDSHQARKRRRVDTQPESFGEHLQLPIPQAQKEQRPPPFGPFAILNGLNEPPPNAALLPPIEAGSVTQLLTKPSRDNIDVEPTLLATNFGPDVQSGERREGRIADILDSPIAEKPNPYESIPDPGRVDKPEPERNLGDRGEGSQPAQGAGSTDAPLSPRTRGRSRKNIRKWSDEETVALLRGVIKCGIGNWKEVLAQQESSFNRRSASNLKDRFRVCCPSAYRASAPDEAIQHIRDALAKVLSRVEGDSSSKGTPGRQPFLAERAPPSLAGPPGLTHSGSSSSFSSLETTQNSPKNHRRSNSVSENAQPSSSRPESTLESLGLEELYNTPAKSRRRSRRPFTTAEDEALLKGYSVHGFQWTLIQQDKDLNLGHRRATDLRDRFRTKFPHAYRDGGPVRGSALSTQTTKDTVLKDGTNRAPKSKQYSQDTKPPSSDWRPSKPEDLISSTTGLPAVRESLAGVPPAGFPFPLDEGSTNVASLDLPPLIWDDLP</sequence>
<keyword evidence="5" id="KW-1185">Reference proteome</keyword>
<dbReference type="CDD" id="cd11660">
    <property type="entry name" value="SANT_TRF"/>
    <property type="match status" value="2"/>
</dbReference>
<dbReference type="InterPro" id="IPR052450">
    <property type="entry name" value="TRBD-Containing_Protein"/>
</dbReference>
<evidence type="ECO:0000313" key="4">
    <source>
        <dbReference type="EMBL" id="BCS22870.1"/>
    </source>
</evidence>
<feature type="compositionally biased region" description="Low complexity" evidence="2">
    <location>
        <begin position="435"/>
        <end position="446"/>
    </location>
</feature>
<feature type="compositionally biased region" description="Low complexity" evidence="2">
    <location>
        <begin position="600"/>
        <end position="611"/>
    </location>
</feature>
<dbReference type="Gene3D" id="1.10.246.220">
    <property type="match status" value="2"/>
</dbReference>
<dbReference type="OrthoDB" id="608866at2759"/>
<feature type="domain" description="Myb-like" evidence="3">
    <location>
        <begin position="283"/>
        <end position="335"/>
    </location>
</feature>
<feature type="region of interest" description="Disordered" evidence="2">
    <location>
        <begin position="226"/>
        <end position="289"/>
    </location>
</feature>
<dbReference type="InterPro" id="IPR009057">
    <property type="entry name" value="Homeodomain-like_sf"/>
</dbReference>
<feature type="region of interest" description="Disordered" evidence="2">
    <location>
        <begin position="364"/>
        <end position="461"/>
    </location>
</feature>
<protein>
    <recommendedName>
        <fullName evidence="3">Myb-like domain-containing protein</fullName>
    </recommendedName>
</protein>
<evidence type="ECO:0000256" key="2">
    <source>
        <dbReference type="SAM" id="MobiDB-lite"/>
    </source>
</evidence>
<reference evidence="4" key="1">
    <citation type="submission" date="2021-01" db="EMBL/GenBank/DDBJ databases">
        <authorList>
            <consortium name="Aspergillus puulaauensis MK2 genome sequencing consortium"/>
            <person name="Kazuki M."/>
            <person name="Futagami T."/>
        </authorList>
    </citation>
    <scope>NUCLEOTIDE SEQUENCE</scope>
    <source>
        <strain evidence="4">MK2</strain>
    </source>
</reference>
<dbReference type="AlphaFoldDB" id="A0A7R8AMR6"/>
<dbReference type="GeneID" id="64972875"/>
<feature type="compositionally biased region" description="Polar residues" evidence="2">
    <location>
        <begin position="543"/>
        <end position="552"/>
    </location>
</feature>
<dbReference type="PROSITE" id="PS50090">
    <property type="entry name" value="MYB_LIKE"/>
    <property type="match status" value="1"/>
</dbReference>
<dbReference type="EMBL" id="AP024445">
    <property type="protein sequence ID" value="BCS22870.1"/>
    <property type="molecule type" value="Genomic_DNA"/>
</dbReference>
<dbReference type="PANTHER" id="PTHR46734:SF1">
    <property type="entry name" value="TELOMERIC REPEAT-BINDING FACTOR 1"/>
    <property type="match status" value="1"/>
</dbReference>
<organism evidence="4 5">
    <name type="scientific">Aspergillus puulaauensis</name>
    <dbReference type="NCBI Taxonomy" id="1220207"/>
    <lineage>
        <taxon>Eukaryota</taxon>
        <taxon>Fungi</taxon>
        <taxon>Dikarya</taxon>
        <taxon>Ascomycota</taxon>
        <taxon>Pezizomycotina</taxon>
        <taxon>Eurotiomycetes</taxon>
        <taxon>Eurotiomycetidae</taxon>
        <taxon>Eurotiales</taxon>
        <taxon>Aspergillaceae</taxon>
        <taxon>Aspergillus</taxon>
    </lineage>
</organism>
<feature type="compositionally biased region" description="Basic residues" evidence="2">
    <location>
        <begin position="280"/>
        <end position="289"/>
    </location>
</feature>
<dbReference type="Proteomes" id="UP000654913">
    <property type="component" value="Chromosome 3"/>
</dbReference>
<dbReference type="KEGG" id="apuu:APUU_31095A"/>
<reference evidence="4" key="2">
    <citation type="submission" date="2021-02" db="EMBL/GenBank/DDBJ databases">
        <title>Aspergillus puulaauensis MK2 genome sequence.</title>
        <authorList>
            <person name="Futagami T."/>
            <person name="Mori K."/>
            <person name="Kadooka C."/>
            <person name="Tanaka T."/>
        </authorList>
    </citation>
    <scope>NUCLEOTIDE SEQUENCE</scope>
    <source>
        <strain evidence="4">MK2</strain>
    </source>
</reference>
<name>A0A7R8AMR6_9EURO</name>
<gene>
    <name evidence="4" type="ORF">APUU_31095A</name>
</gene>
<dbReference type="SMART" id="SM00717">
    <property type="entry name" value="SANT"/>
    <property type="match status" value="2"/>
</dbReference>
<accession>A0A7R8AMR6</accession>
<dbReference type="Pfam" id="PF13921">
    <property type="entry name" value="Myb_DNA-bind_6"/>
    <property type="match status" value="1"/>
</dbReference>
<dbReference type="SUPFAM" id="SSF46689">
    <property type="entry name" value="Homeodomain-like"/>
    <property type="match status" value="2"/>
</dbReference>
<evidence type="ECO:0000256" key="1">
    <source>
        <dbReference type="ARBA" id="ARBA00023242"/>
    </source>
</evidence>
<feature type="region of interest" description="Disordered" evidence="2">
    <location>
        <begin position="510"/>
        <end position="611"/>
    </location>
</feature>
<feature type="region of interest" description="Disordered" evidence="2">
    <location>
        <begin position="38"/>
        <end position="84"/>
    </location>
</feature>
<evidence type="ECO:0000259" key="3">
    <source>
        <dbReference type="PROSITE" id="PS50090"/>
    </source>
</evidence>
<evidence type="ECO:0000313" key="5">
    <source>
        <dbReference type="Proteomes" id="UP000654913"/>
    </source>
</evidence>
<feature type="region of interest" description="Disordered" evidence="2">
    <location>
        <begin position="118"/>
        <end position="167"/>
    </location>
</feature>
<dbReference type="RefSeq" id="XP_041555064.1">
    <property type="nucleotide sequence ID" value="XM_041702260.1"/>
</dbReference>
<feature type="compositionally biased region" description="Basic and acidic residues" evidence="2">
    <location>
        <begin position="245"/>
        <end position="261"/>
    </location>
</feature>
<feature type="compositionally biased region" description="Polar residues" evidence="2">
    <location>
        <begin position="44"/>
        <end position="57"/>
    </location>
</feature>
<dbReference type="InterPro" id="IPR001005">
    <property type="entry name" value="SANT/Myb"/>
</dbReference>
<dbReference type="PANTHER" id="PTHR46734">
    <property type="entry name" value="TELOMERIC REPEAT-BINDING FACTOR 1 TERF1"/>
    <property type="match status" value="1"/>
</dbReference>
<proteinExistence type="predicted"/>
<keyword evidence="1" id="KW-0539">Nucleus</keyword>
<feature type="compositionally biased region" description="Polar residues" evidence="2">
    <location>
        <begin position="421"/>
        <end position="434"/>
    </location>
</feature>